<comment type="caution">
    <text evidence="2">The sequence shown here is derived from an EMBL/GenBank/DDBJ whole genome shotgun (WGS) entry which is preliminary data.</text>
</comment>
<feature type="compositionally biased region" description="Basic and acidic residues" evidence="1">
    <location>
        <begin position="97"/>
        <end position="108"/>
    </location>
</feature>
<dbReference type="InterPro" id="IPR002514">
    <property type="entry name" value="Transposase_8"/>
</dbReference>
<accession>A0A8J3IBR1</accession>
<evidence type="ECO:0000256" key="1">
    <source>
        <dbReference type="SAM" id="MobiDB-lite"/>
    </source>
</evidence>
<feature type="compositionally biased region" description="Low complexity" evidence="1">
    <location>
        <begin position="109"/>
        <end position="123"/>
    </location>
</feature>
<feature type="region of interest" description="Disordered" evidence="1">
    <location>
        <begin position="97"/>
        <end position="123"/>
    </location>
</feature>
<dbReference type="GO" id="GO:0003677">
    <property type="term" value="F:DNA binding"/>
    <property type="evidence" value="ECO:0007669"/>
    <property type="project" value="InterPro"/>
</dbReference>
<keyword evidence="3" id="KW-1185">Reference proteome</keyword>
<dbReference type="SUPFAM" id="SSF46689">
    <property type="entry name" value="Homeodomain-like"/>
    <property type="match status" value="1"/>
</dbReference>
<dbReference type="AlphaFoldDB" id="A0A8J3IBR1"/>
<sequence length="123" mass="14328">MAEHQPTYTREFKQEAVRLLHESGKKQAQIARELGISESSLWRWRTQDEEHGVQAFPGSGHQRPEEAELRHLKHELEVVQQERDILKRGMLLRSTTADEPRYTWKEGSQRAGRSSRLLSLELG</sequence>
<dbReference type="GO" id="GO:0006313">
    <property type="term" value="P:DNA transposition"/>
    <property type="evidence" value="ECO:0007669"/>
    <property type="project" value="InterPro"/>
</dbReference>
<organism evidence="2 3">
    <name type="scientific">Ktedonospora formicarum</name>
    <dbReference type="NCBI Taxonomy" id="2778364"/>
    <lineage>
        <taxon>Bacteria</taxon>
        <taxon>Bacillati</taxon>
        <taxon>Chloroflexota</taxon>
        <taxon>Ktedonobacteria</taxon>
        <taxon>Ktedonobacterales</taxon>
        <taxon>Ktedonobacteraceae</taxon>
        <taxon>Ktedonospora</taxon>
    </lineage>
</organism>
<proteinExistence type="predicted"/>
<dbReference type="Pfam" id="PF01527">
    <property type="entry name" value="HTH_Tnp_1"/>
    <property type="match status" value="1"/>
</dbReference>
<reference evidence="2" key="1">
    <citation type="submission" date="2020-10" db="EMBL/GenBank/DDBJ databases">
        <title>Taxonomic study of unclassified bacteria belonging to the class Ktedonobacteria.</title>
        <authorList>
            <person name="Yabe S."/>
            <person name="Wang C.M."/>
            <person name="Zheng Y."/>
            <person name="Sakai Y."/>
            <person name="Cavaletti L."/>
            <person name="Monciardini P."/>
            <person name="Donadio S."/>
        </authorList>
    </citation>
    <scope>NUCLEOTIDE SEQUENCE</scope>
    <source>
        <strain evidence="2">SOSP1-1</strain>
    </source>
</reference>
<evidence type="ECO:0000313" key="2">
    <source>
        <dbReference type="EMBL" id="GHO49383.1"/>
    </source>
</evidence>
<gene>
    <name evidence="2" type="ORF">KSX_75460</name>
</gene>
<dbReference type="GO" id="GO:0004803">
    <property type="term" value="F:transposase activity"/>
    <property type="evidence" value="ECO:0007669"/>
    <property type="project" value="InterPro"/>
</dbReference>
<dbReference type="InterPro" id="IPR009057">
    <property type="entry name" value="Homeodomain-like_sf"/>
</dbReference>
<dbReference type="Gene3D" id="1.10.10.60">
    <property type="entry name" value="Homeodomain-like"/>
    <property type="match status" value="1"/>
</dbReference>
<protein>
    <submittedName>
        <fullName evidence="2">Transposase</fullName>
    </submittedName>
</protein>
<dbReference type="Proteomes" id="UP000612362">
    <property type="component" value="Unassembled WGS sequence"/>
</dbReference>
<dbReference type="EMBL" id="BNJF01000005">
    <property type="protein sequence ID" value="GHO49383.1"/>
    <property type="molecule type" value="Genomic_DNA"/>
</dbReference>
<name>A0A8J3IBR1_9CHLR</name>
<evidence type="ECO:0000313" key="3">
    <source>
        <dbReference type="Proteomes" id="UP000612362"/>
    </source>
</evidence>